<sequence>MRNSILERILKTMKPVRLVSSILSVALAISTPTIVLAHVGHGDEFQSEGGIGRVPVKAETDQMLGIIVEPIASASDGSSAVIIPVTALVDADGQQLVFVKYNDFYEPVEVTTGTTQGELVEVTQGLTVGENLVTKGGLSLYAESKKTKASPEPIISPQTNNAHAQADAQGIPHSHDNAGNLVESGKLPLGLFAVIGGGAVLVIGGFGAIALRGDRGKKKRSLSNQTSKRGGF</sequence>
<dbReference type="InterPro" id="IPR051909">
    <property type="entry name" value="MFP_Cation_Efflux"/>
</dbReference>
<dbReference type="GO" id="GO:0030313">
    <property type="term" value="C:cell envelope"/>
    <property type="evidence" value="ECO:0007669"/>
    <property type="project" value="TreeGrafter"/>
</dbReference>
<accession>K9Y0W3</accession>
<keyword evidence="6" id="KW-1185">Reference proteome</keyword>
<feature type="transmembrane region" description="Helical" evidence="3">
    <location>
        <begin position="189"/>
        <end position="211"/>
    </location>
</feature>
<dbReference type="Pfam" id="PF25975">
    <property type="entry name" value="CzcB_C"/>
    <property type="match status" value="1"/>
</dbReference>
<dbReference type="Proteomes" id="UP000010473">
    <property type="component" value="Plasmid pSTA7437.03"/>
</dbReference>
<keyword evidence="3" id="KW-0472">Membrane</keyword>
<evidence type="ECO:0000259" key="4">
    <source>
        <dbReference type="Pfam" id="PF25975"/>
    </source>
</evidence>
<keyword evidence="3" id="KW-1133">Transmembrane helix</keyword>
<dbReference type="InterPro" id="IPR058649">
    <property type="entry name" value="CzcB_C"/>
</dbReference>
<reference evidence="6" key="1">
    <citation type="journal article" date="2013" name="Proc. Natl. Acad. Sci. U.S.A.">
        <title>Improving the coverage of the cyanobacterial phylum using diversity-driven genome sequencing.</title>
        <authorList>
            <person name="Shih P.M."/>
            <person name="Wu D."/>
            <person name="Latifi A."/>
            <person name="Axen S.D."/>
            <person name="Fewer D.P."/>
            <person name="Talla E."/>
            <person name="Calteau A."/>
            <person name="Cai F."/>
            <person name="Tandeau de Marsac N."/>
            <person name="Rippka R."/>
            <person name="Herdman M."/>
            <person name="Sivonen K."/>
            <person name="Coursin T."/>
            <person name="Laurent T."/>
            <person name="Goodwin L."/>
            <person name="Nolan M."/>
            <person name="Davenport K.W."/>
            <person name="Han C.S."/>
            <person name="Rubin E.M."/>
            <person name="Eisen J.A."/>
            <person name="Woyke T."/>
            <person name="Gugger M."/>
            <person name="Kerfeld C.A."/>
        </authorList>
    </citation>
    <scope>NUCLEOTIDE SEQUENCE [LARGE SCALE GENOMIC DNA]</scope>
    <source>
        <strain evidence="6">ATCC 29371 / PCC 7437</strain>
        <plasmid evidence="6">Plasmid pSTA7437.03</plasmid>
    </source>
</reference>
<dbReference type="GO" id="GO:0015679">
    <property type="term" value="P:plasma membrane copper ion transport"/>
    <property type="evidence" value="ECO:0007669"/>
    <property type="project" value="TreeGrafter"/>
</dbReference>
<dbReference type="Gene3D" id="2.40.420.20">
    <property type="match status" value="1"/>
</dbReference>
<dbReference type="HOGENOM" id="CLU_1319160_0_0_3"/>
<evidence type="ECO:0000256" key="2">
    <source>
        <dbReference type="SAM" id="MobiDB-lite"/>
    </source>
</evidence>
<feature type="region of interest" description="Disordered" evidence="2">
    <location>
        <begin position="149"/>
        <end position="179"/>
    </location>
</feature>
<geneLocation type="plasmid" evidence="5 6">
    <name>pSTA7437.03</name>
</geneLocation>
<dbReference type="GO" id="GO:0060003">
    <property type="term" value="P:copper ion export"/>
    <property type="evidence" value="ECO:0007669"/>
    <property type="project" value="TreeGrafter"/>
</dbReference>
<feature type="domain" description="CzcB-like C-terminal circularly permuted SH3-like" evidence="4">
    <location>
        <begin position="81"/>
        <end position="136"/>
    </location>
</feature>
<dbReference type="PANTHER" id="PTHR30097">
    <property type="entry name" value="CATION EFFLUX SYSTEM PROTEIN CUSB"/>
    <property type="match status" value="1"/>
</dbReference>
<proteinExistence type="predicted"/>
<evidence type="ECO:0000256" key="3">
    <source>
        <dbReference type="SAM" id="Phobius"/>
    </source>
</evidence>
<dbReference type="EMBL" id="CP003656">
    <property type="protein sequence ID" value="AFZ38383.1"/>
    <property type="molecule type" value="Genomic_DNA"/>
</dbReference>
<gene>
    <name evidence="5" type="ordered locus">Sta7437_4962</name>
</gene>
<dbReference type="AlphaFoldDB" id="K9Y0W3"/>
<evidence type="ECO:0000313" key="6">
    <source>
        <dbReference type="Proteomes" id="UP000010473"/>
    </source>
</evidence>
<name>K9Y0W3_STAC7</name>
<dbReference type="KEGG" id="scs:Sta7437_4962"/>
<keyword evidence="1" id="KW-0813">Transport</keyword>
<protein>
    <recommendedName>
        <fullName evidence="4">CzcB-like C-terminal circularly permuted SH3-like domain-containing protein</fullName>
    </recommendedName>
</protein>
<keyword evidence="3" id="KW-0812">Transmembrane</keyword>
<evidence type="ECO:0000256" key="1">
    <source>
        <dbReference type="ARBA" id="ARBA00022448"/>
    </source>
</evidence>
<organism evidence="5 6">
    <name type="scientific">Stanieria cyanosphaera (strain ATCC 29371 / PCC 7437)</name>
    <dbReference type="NCBI Taxonomy" id="111780"/>
    <lineage>
        <taxon>Bacteria</taxon>
        <taxon>Bacillati</taxon>
        <taxon>Cyanobacteriota</taxon>
        <taxon>Cyanophyceae</taxon>
        <taxon>Pleurocapsales</taxon>
        <taxon>Dermocarpellaceae</taxon>
        <taxon>Stanieria</taxon>
    </lineage>
</organism>
<evidence type="ECO:0000313" key="5">
    <source>
        <dbReference type="EMBL" id="AFZ38383.1"/>
    </source>
</evidence>
<keyword evidence="5" id="KW-0614">Plasmid</keyword>
<dbReference type="PANTHER" id="PTHR30097:SF4">
    <property type="entry name" value="SLR6042 PROTEIN"/>
    <property type="match status" value="1"/>
</dbReference>